<dbReference type="GO" id="GO:0032259">
    <property type="term" value="P:methylation"/>
    <property type="evidence" value="ECO:0007669"/>
    <property type="project" value="UniProtKB-KW"/>
</dbReference>
<dbReference type="SUPFAM" id="SSF53335">
    <property type="entry name" value="S-adenosyl-L-methionine-dependent methyltransferases"/>
    <property type="match status" value="1"/>
</dbReference>
<gene>
    <name evidence="4" type="ORF">COB67_07465</name>
</gene>
<dbReference type="InterPro" id="IPR002935">
    <property type="entry name" value="SAM_O-MeTrfase"/>
</dbReference>
<dbReference type="CDD" id="cd02440">
    <property type="entry name" value="AdoMet_MTases"/>
    <property type="match status" value="1"/>
</dbReference>
<dbReference type="Proteomes" id="UP000218113">
    <property type="component" value="Unassembled WGS sequence"/>
</dbReference>
<organism evidence="4 5">
    <name type="scientific">SAR324 cluster bacterium</name>
    <dbReference type="NCBI Taxonomy" id="2024889"/>
    <lineage>
        <taxon>Bacteria</taxon>
        <taxon>Deltaproteobacteria</taxon>
        <taxon>SAR324 cluster</taxon>
    </lineage>
</organism>
<dbReference type="EMBL" id="NVSR01000045">
    <property type="protein sequence ID" value="PCI27924.1"/>
    <property type="molecule type" value="Genomic_DNA"/>
</dbReference>
<evidence type="ECO:0000256" key="3">
    <source>
        <dbReference type="ARBA" id="ARBA00022691"/>
    </source>
</evidence>
<dbReference type="PANTHER" id="PTHR10509:SF14">
    <property type="entry name" value="CAFFEOYL-COA O-METHYLTRANSFERASE 3-RELATED"/>
    <property type="match status" value="1"/>
</dbReference>
<accession>A0A2A4T3F2</accession>
<evidence type="ECO:0000313" key="5">
    <source>
        <dbReference type="Proteomes" id="UP000218113"/>
    </source>
</evidence>
<dbReference type="GO" id="GO:0008757">
    <property type="term" value="F:S-adenosylmethionine-dependent methyltransferase activity"/>
    <property type="evidence" value="ECO:0007669"/>
    <property type="project" value="TreeGrafter"/>
</dbReference>
<name>A0A2A4T3F2_9DELT</name>
<protein>
    <recommendedName>
        <fullName evidence="6">Methyltransferase</fullName>
    </recommendedName>
</protein>
<evidence type="ECO:0000256" key="1">
    <source>
        <dbReference type="ARBA" id="ARBA00022603"/>
    </source>
</evidence>
<dbReference type="Pfam" id="PF01596">
    <property type="entry name" value="Methyltransf_3"/>
    <property type="match status" value="1"/>
</dbReference>
<reference evidence="5" key="1">
    <citation type="submission" date="2017-08" db="EMBL/GenBank/DDBJ databases">
        <title>A dynamic microbial community with high functional redundancy inhabits the cold, oxic subseafloor aquifer.</title>
        <authorList>
            <person name="Tully B.J."/>
            <person name="Wheat C.G."/>
            <person name="Glazer B.T."/>
            <person name="Huber J.A."/>
        </authorList>
    </citation>
    <scope>NUCLEOTIDE SEQUENCE [LARGE SCALE GENOMIC DNA]</scope>
</reference>
<evidence type="ECO:0008006" key="6">
    <source>
        <dbReference type="Google" id="ProtNLM"/>
    </source>
</evidence>
<dbReference type="PROSITE" id="PS51682">
    <property type="entry name" value="SAM_OMT_I"/>
    <property type="match status" value="1"/>
</dbReference>
<dbReference type="PANTHER" id="PTHR10509">
    <property type="entry name" value="O-METHYLTRANSFERASE-RELATED"/>
    <property type="match status" value="1"/>
</dbReference>
<dbReference type="Gene3D" id="3.40.50.150">
    <property type="entry name" value="Vaccinia Virus protein VP39"/>
    <property type="match status" value="1"/>
</dbReference>
<dbReference type="GO" id="GO:0008171">
    <property type="term" value="F:O-methyltransferase activity"/>
    <property type="evidence" value="ECO:0007669"/>
    <property type="project" value="InterPro"/>
</dbReference>
<dbReference type="InterPro" id="IPR050362">
    <property type="entry name" value="Cation-dep_OMT"/>
</dbReference>
<sequence>MEDFYQKALHYLEPFHQQVPTWLQKIKVEGIQDRVPIVRDDMGQYLKSICSLLQPERILEIGCGISYSTHWMLWGSPGSQVVAIDSNHVRLAQCKEYLKESGFEDQVDLRHCWAEDFFLENQQQFDLIFQDSTKKGYSKMIEPIHRSLKVGGVLIVDNIFYNGKTLEMTEAQEKKYAKGVALVNEFNQKISQHPGFQCTFLPLSDGTLLAKRIA</sequence>
<keyword evidence="2" id="KW-0808">Transferase</keyword>
<evidence type="ECO:0000256" key="2">
    <source>
        <dbReference type="ARBA" id="ARBA00022679"/>
    </source>
</evidence>
<comment type="caution">
    <text evidence="4">The sequence shown here is derived from an EMBL/GenBank/DDBJ whole genome shotgun (WGS) entry which is preliminary data.</text>
</comment>
<proteinExistence type="predicted"/>
<keyword evidence="3" id="KW-0949">S-adenosyl-L-methionine</keyword>
<keyword evidence="1" id="KW-0489">Methyltransferase</keyword>
<dbReference type="InterPro" id="IPR029063">
    <property type="entry name" value="SAM-dependent_MTases_sf"/>
</dbReference>
<dbReference type="AlphaFoldDB" id="A0A2A4T3F2"/>
<evidence type="ECO:0000313" key="4">
    <source>
        <dbReference type="EMBL" id="PCI27924.1"/>
    </source>
</evidence>